<protein>
    <recommendedName>
        <fullName evidence="5">Carboxylesterase type B domain-containing protein</fullName>
    </recommendedName>
</protein>
<organism evidence="6 7">
    <name type="scientific">Porites lobata</name>
    <dbReference type="NCBI Taxonomy" id="104759"/>
    <lineage>
        <taxon>Eukaryota</taxon>
        <taxon>Metazoa</taxon>
        <taxon>Cnidaria</taxon>
        <taxon>Anthozoa</taxon>
        <taxon>Hexacorallia</taxon>
        <taxon>Scleractinia</taxon>
        <taxon>Fungiina</taxon>
        <taxon>Poritidae</taxon>
        <taxon>Porites</taxon>
    </lineage>
</organism>
<feature type="domain" description="Carboxylesterase type B" evidence="5">
    <location>
        <begin position="591"/>
        <end position="1105"/>
    </location>
</feature>
<keyword evidence="3" id="KW-0378">Hydrolase</keyword>
<feature type="signal peptide" evidence="4">
    <location>
        <begin position="1"/>
        <end position="35"/>
    </location>
</feature>
<evidence type="ECO:0000256" key="4">
    <source>
        <dbReference type="SAM" id="SignalP"/>
    </source>
</evidence>
<dbReference type="InterPro" id="IPR019819">
    <property type="entry name" value="Carboxylesterase_B_CS"/>
</dbReference>
<evidence type="ECO:0000259" key="5">
    <source>
        <dbReference type="Pfam" id="PF00135"/>
    </source>
</evidence>
<feature type="chain" id="PRO_5045904530" description="Carboxylesterase type B domain-containing protein" evidence="4">
    <location>
        <begin position="36"/>
        <end position="2259"/>
    </location>
</feature>
<evidence type="ECO:0000256" key="3">
    <source>
        <dbReference type="ARBA" id="ARBA00022801"/>
    </source>
</evidence>
<comment type="similarity">
    <text evidence="1">Belongs to the type-B carboxylesterase/lipase family.</text>
</comment>
<dbReference type="Gene3D" id="3.40.50.1820">
    <property type="entry name" value="alpha/beta hydrolase"/>
    <property type="match status" value="4"/>
</dbReference>
<dbReference type="Proteomes" id="UP001159405">
    <property type="component" value="Unassembled WGS sequence"/>
</dbReference>
<dbReference type="PROSITE" id="PS00122">
    <property type="entry name" value="CARBOXYLESTERASE_B_1"/>
    <property type="match status" value="4"/>
</dbReference>
<dbReference type="CDD" id="cd00312">
    <property type="entry name" value="Esterase_lipase"/>
    <property type="match status" value="1"/>
</dbReference>
<evidence type="ECO:0000313" key="6">
    <source>
        <dbReference type="EMBL" id="CAH3129368.1"/>
    </source>
</evidence>
<feature type="domain" description="Carboxylesterase type B" evidence="5">
    <location>
        <begin position="1877"/>
        <end position="2255"/>
    </location>
</feature>
<gene>
    <name evidence="6" type="ORF">PLOB_00034107</name>
</gene>
<keyword evidence="7" id="KW-1185">Reference proteome</keyword>
<dbReference type="InterPro" id="IPR051093">
    <property type="entry name" value="Neuroligin/BSAL"/>
</dbReference>
<keyword evidence="2 4" id="KW-0732">Signal</keyword>
<comment type="caution">
    <text evidence="6">The sequence shown here is derived from an EMBL/GenBank/DDBJ whole genome shotgun (WGS) entry which is preliminary data.</text>
</comment>
<dbReference type="InterPro" id="IPR029058">
    <property type="entry name" value="AB_hydrolase_fold"/>
</dbReference>
<feature type="domain" description="Carboxylesterase type B" evidence="5">
    <location>
        <begin position="1290"/>
        <end position="1812"/>
    </location>
</feature>
<dbReference type="Pfam" id="PF00135">
    <property type="entry name" value="COesterase"/>
    <property type="match status" value="4"/>
</dbReference>
<dbReference type="EMBL" id="CALNXK010000046">
    <property type="protein sequence ID" value="CAH3129368.1"/>
    <property type="molecule type" value="Genomic_DNA"/>
</dbReference>
<dbReference type="SUPFAM" id="SSF53474">
    <property type="entry name" value="alpha/beta-Hydrolases"/>
    <property type="match status" value="4"/>
</dbReference>
<sequence>MTGRMRTILLRKKNCSKMQQAKIFLFCVCWLHVRAETVSTNYGDIDGLLTPYPNASGPFKSVSKFLGVPFSAPPTGDLRFKAPKPPKAWKPKVYSAKTHKASCLQSRDPSLEFFIKAVTPNFTYSEDCLYLNVFSPNTSLSLPVMVYIHGGGYARGTAITSPGDILALQGVVVVIVQYRLGPFGFLTTGDSAAPGNYGMLDQVEALRWVKENIENFGGNPSKVTIFGQSAGGTSVGLHLLSPLSRDLFHQAIPESGVDLSPFAIQPTSFGLRFTKELAQKLNCGSSDQFAMVSCMRSKTASDMQKAAESIRFSFINVINWAPVVDKNFLHDTPQVLRKKGEFKQVPLLITFTSHEGASFLGDMVNNSFGLMENVDNGVSPTLFKSFLTKNKTAHLIANALEFMYTPWPDKSNKYALRSQLVDLLGDYLFFAPSHEVADVQSQVAPVYMYEFAQRAKTSMGADWMGVVHSENVPFDFGVPLIPMFFPFYSQADRNVSLFIITMYANFARSGDPTVSGVAWEKYNTTHRAYLKVDTSPELKASFNPRRMSFWNDYYPKLEQVKFDANKEKNCSKMQLAKIFLFCVCWLHVRAETVSTKYGDIEGFLTPYPAASGPFKSVSKFLGVPFAAPPTKELRFKAPRPPKAWKPKVYSAKTHGAICLQLRDPSLEFFIQSVTPNFTYSEDCLYLNVFSPNTSLSLPVMVYIHGGGYTRGTAITSPSDVLALQGVVVVIVQYRLGPFGFLTTGDSAAPGNYGMLDQVEALKWVKENIANFGGNPSKVTIFGQSTGGTSVGLHLLSPLSRDLFHQAIPESGVDLTPFSIQPKSFGLRFTKKLAKKLNCGSGDHSAMVSCMRSKTASDMQKAAESIRFSFINVINWAPVVDKNFLHDTPQVLRRKGEFKQVPLIITFTSHEGASFLGDMVNNSFGLMENVDNGVSPTLFKSFLTKKKTAHLIADALEFMYTPWPDKSNKYALRSQLVDLLGDYLFFAPSHEVADVHSQVAPVYMYEFAQRAQTSMGADWMGVVHSENVPFDFGVPLIPMFSSFYSPGDRIVSLFIMTMYANFARSGDPSVSGVAWEKYNTTHRAYLKVDTSPELKASFNPRRMSFWNDYYPKLVQQKFRGNKKVVSGVSYNTPIFIFKVCRSVTRSGKVPDRIQIVVGQKYRDKTTLAGKTRFSRHLKKRTFLVSMDVTSLYTNIPQNEGIEIVCKAYENFHKDNPPIPTHYLREMLRLILKETSFQFNRKHYPQTHGTAMDVSKEVFQGTLSILHKKNCWKMQLAKIFLFCVCWLHVRAETVSTKYGDIEGFLTPYPTASGPFKSVSKFLGVPFAAPPIEELRFKAPKPPKAWKPKVYSAKTHGAICLQLRDPSLEFFIQSVTPNFTYSEDCLYLNVFSPNTSLSLPVMVYIHGGGYTRGTAITSPSDVLALQGVVVVIVQYRLGPFGFLTTGDSAAPGNYGMLDQVEALKWVKENIANFGGNPSKVTIFGQSAGGTSVGLHLLSPLSRDLFHQAIPESGVDLTPFSIQPTSFGLRFTKELAQKLNCGSSDHCAMVSCMRSKTASDMQKAAESIRFSFINVINWAPVVDKNFLHDTPQVLRKKGEFKQLPLIITFTSNEGASFLGDMVNNSFGLMESVDNGVSPTLFKSFLTKFSQALDSRKKTAHLIADALEFMYTPWPDKSNEYALRSQLVDLLGDYLFFAPSHEVADVHSQVAPVYMYEFAQRAQTSMGADWMGVVHSENVPFDFGVPLIPMFLSFYSPGDRIVSLFIMTMYANFARSGDPSVSGVAWEKYNTTHRAYLKVDTSPELKASFNPRRMSFWNDYYPKLEQVKFRGNKKVVSGAKATNACQGRKNNSSTMELLKIIVPIYLLIPAEVCFVLSDGEEVKVTTKYGTIQGLTRHFPDIDKPIKGVKKFLGIPYAAPPTGDRRFQPPQEPFSWKPAVYNASYFRNICLQDPEYNNFFWPNFSLAQSEDCLYLNVYAPNQNLPPSKLYPVMVYIHGGGYDAGTPAVSPGDVIPLWGVVLVTIQYRLGVLGFATTRDSQASGNSGMLDQIEALKWVQQNIKDFGGDASSVTIFGESAGGSSVGLQLLSPRSKGLFHRAISISGVDLSPFAIGSSIEVANQTRKVAKQLGCSSSDNREMIKCLRSVDAKRFPVNEVNVWRPIVDGHFLPDAPENLRDAGKFHSVPYMAGFTSREGSYFFPDVLAKVTPENFRYYTATIFYNIGNKYGQMMDGGLPKPLLDTIELLYTPWTDKSDKDKVKRGLPMK</sequence>
<evidence type="ECO:0000256" key="2">
    <source>
        <dbReference type="ARBA" id="ARBA00022729"/>
    </source>
</evidence>
<proteinExistence type="inferred from homology"/>
<accession>A0ABN8P1I5</accession>
<evidence type="ECO:0000256" key="1">
    <source>
        <dbReference type="ARBA" id="ARBA00005964"/>
    </source>
</evidence>
<feature type="domain" description="Carboxylesterase type B" evidence="5">
    <location>
        <begin position="36"/>
        <end position="550"/>
    </location>
</feature>
<dbReference type="InterPro" id="IPR002018">
    <property type="entry name" value="CarbesteraseB"/>
</dbReference>
<evidence type="ECO:0000313" key="7">
    <source>
        <dbReference type="Proteomes" id="UP001159405"/>
    </source>
</evidence>
<dbReference type="InterPro" id="IPR019826">
    <property type="entry name" value="Carboxylesterase_B_AS"/>
</dbReference>
<name>A0ABN8P1I5_9CNID</name>
<reference evidence="6 7" key="1">
    <citation type="submission" date="2022-05" db="EMBL/GenBank/DDBJ databases">
        <authorList>
            <consortium name="Genoscope - CEA"/>
            <person name="William W."/>
        </authorList>
    </citation>
    <scope>NUCLEOTIDE SEQUENCE [LARGE SCALE GENOMIC DNA]</scope>
</reference>
<dbReference type="PANTHER" id="PTHR43903">
    <property type="entry name" value="NEUROLIGIN"/>
    <property type="match status" value="1"/>
</dbReference>
<dbReference type="PROSITE" id="PS00941">
    <property type="entry name" value="CARBOXYLESTERASE_B_2"/>
    <property type="match status" value="4"/>
</dbReference>